<comment type="caution">
    <text evidence="2">The sequence shown here is derived from an EMBL/GenBank/DDBJ whole genome shotgun (WGS) entry which is preliminary data.</text>
</comment>
<evidence type="ECO:0000313" key="3">
    <source>
        <dbReference type="Proteomes" id="UP001469553"/>
    </source>
</evidence>
<sequence length="169" mass="18789">MTNMPKHPRTMGQRQQSTQSPMPGTRPQPQPGKQGNKTRPTPTPRLPKGNTQPKMAGSPKCKLRTSIGRCTPHRQSSRHPPGQPGSQADPTMHHPAHHHARALFCSGGLLYSGSHWDDLRAVRLNSVSAWDNLRAARLNSWFRMGQPSSRPPELCFVSGPGFVRVVFYF</sequence>
<reference evidence="2 3" key="1">
    <citation type="submission" date="2021-06" db="EMBL/GenBank/DDBJ databases">
        <authorList>
            <person name="Palmer J.M."/>
        </authorList>
    </citation>
    <scope>NUCLEOTIDE SEQUENCE [LARGE SCALE GENOMIC DNA]</scope>
    <source>
        <strain evidence="2 3">AS_MEX2019</strain>
        <tissue evidence="2">Muscle</tissue>
    </source>
</reference>
<dbReference type="EMBL" id="JAHRIP010076298">
    <property type="protein sequence ID" value="MEQ2311007.1"/>
    <property type="molecule type" value="Genomic_DNA"/>
</dbReference>
<name>A0ABV0ZXL5_9TELE</name>
<organism evidence="2 3">
    <name type="scientific">Ameca splendens</name>
    <dbReference type="NCBI Taxonomy" id="208324"/>
    <lineage>
        <taxon>Eukaryota</taxon>
        <taxon>Metazoa</taxon>
        <taxon>Chordata</taxon>
        <taxon>Craniata</taxon>
        <taxon>Vertebrata</taxon>
        <taxon>Euteleostomi</taxon>
        <taxon>Actinopterygii</taxon>
        <taxon>Neopterygii</taxon>
        <taxon>Teleostei</taxon>
        <taxon>Neoteleostei</taxon>
        <taxon>Acanthomorphata</taxon>
        <taxon>Ovalentaria</taxon>
        <taxon>Atherinomorphae</taxon>
        <taxon>Cyprinodontiformes</taxon>
        <taxon>Goodeidae</taxon>
        <taxon>Ameca</taxon>
    </lineage>
</organism>
<dbReference type="Proteomes" id="UP001469553">
    <property type="component" value="Unassembled WGS sequence"/>
</dbReference>
<keyword evidence="3" id="KW-1185">Reference proteome</keyword>
<evidence type="ECO:0000256" key="1">
    <source>
        <dbReference type="SAM" id="MobiDB-lite"/>
    </source>
</evidence>
<feature type="compositionally biased region" description="Polar residues" evidence="1">
    <location>
        <begin position="12"/>
        <end position="22"/>
    </location>
</feature>
<gene>
    <name evidence="2" type="ORF">AMECASPLE_015209</name>
</gene>
<proteinExistence type="predicted"/>
<feature type="region of interest" description="Disordered" evidence="1">
    <location>
        <begin position="1"/>
        <end position="95"/>
    </location>
</feature>
<protein>
    <submittedName>
        <fullName evidence="2">Uncharacterized protein</fullName>
    </submittedName>
</protein>
<accession>A0ABV0ZXL5</accession>
<evidence type="ECO:0000313" key="2">
    <source>
        <dbReference type="EMBL" id="MEQ2311007.1"/>
    </source>
</evidence>